<evidence type="ECO:0000313" key="1">
    <source>
        <dbReference type="EMBL" id="KAJ7664070.1"/>
    </source>
</evidence>
<organism evidence="1 2">
    <name type="scientific">Mycena rosella</name>
    <name type="common">Pink bonnet</name>
    <name type="synonym">Agaricus rosellus</name>
    <dbReference type="NCBI Taxonomy" id="1033263"/>
    <lineage>
        <taxon>Eukaryota</taxon>
        <taxon>Fungi</taxon>
        <taxon>Dikarya</taxon>
        <taxon>Basidiomycota</taxon>
        <taxon>Agaricomycotina</taxon>
        <taxon>Agaricomycetes</taxon>
        <taxon>Agaricomycetidae</taxon>
        <taxon>Agaricales</taxon>
        <taxon>Marasmiineae</taxon>
        <taxon>Mycenaceae</taxon>
        <taxon>Mycena</taxon>
    </lineage>
</organism>
<comment type="caution">
    <text evidence="1">The sequence shown here is derived from an EMBL/GenBank/DDBJ whole genome shotgun (WGS) entry which is preliminary data.</text>
</comment>
<dbReference type="AlphaFoldDB" id="A0AAD7CXW5"/>
<keyword evidence="2" id="KW-1185">Reference proteome</keyword>
<reference evidence="1" key="1">
    <citation type="submission" date="2023-03" db="EMBL/GenBank/DDBJ databases">
        <title>Massive genome expansion in bonnet fungi (Mycena s.s.) driven by repeated elements and novel gene families across ecological guilds.</title>
        <authorList>
            <consortium name="Lawrence Berkeley National Laboratory"/>
            <person name="Harder C.B."/>
            <person name="Miyauchi S."/>
            <person name="Viragh M."/>
            <person name="Kuo A."/>
            <person name="Thoen E."/>
            <person name="Andreopoulos B."/>
            <person name="Lu D."/>
            <person name="Skrede I."/>
            <person name="Drula E."/>
            <person name="Henrissat B."/>
            <person name="Morin E."/>
            <person name="Kohler A."/>
            <person name="Barry K."/>
            <person name="LaButti K."/>
            <person name="Morin E."/>
            <person name="Salamov A."/>
            <person name="Lipzen A."/>
            <person name="Mereny Z."/>
            <person name="Hegedus B."/>
            <person name="Baldrian P."/>
            <person name="Stursova M."/>
            <person name="Weitz H."/>
            <person name="Taylor A."/>
            <person name="Grigoriev I.V."/>
            <person name="Nagy L.G."/>
            <person name="Martin F."/>
            <person name="Kauserud H."/>
        </authorList>
    </citation>
    <scope>NUCLEOTIDE SEQUENCE</scope>
    <source>
        <strain evidence="1">CBHHK067</strain>
    </source>
</reference>
<sequence length="160" mass="17785">MAHAWPRIAHLELVAGPLRHMHPRVMLEGIPTSAAHCPSLRTLKITFNARVVPELRHTPRVFQAALTCVSVSLSLISYPAPVTAFLSTIFPNLQWIEAFYEDLGIDSQDENVEAEAEVMGSPFVWKALETALKILSAHTVFLSEAPFDVHRRLKCSTACL</sequence>
<proteinExistence type="predicted"/>
<accession>A0AAD7CXW5</accession>
<dbReference type="Proteomes" id="UP001221757">
    <property type="component" value="Unassembled WGS sequence"/>
</dbReference>
<protein>
    <submittedName>
        <fullName evidence="1">Uncharacterized protein</fullName>
    </submittedName>
</protein>
<dbReference type="EMBL" id="JARKIE010000228">
    <property type="protein sequence ID" value="KAJ7664070.1"/>
    <property type="molecule type" value="Genomic_DNA"/>
</dbReference>
<name>A0AAD7CXW5_MYCRO</name>
<evidence type="ECO:0000313" key="2">
    <source>
        <dbReference type="Proteomes" id="UP001221757"/>
    </source>
</evidence>
<gene>
    <name evidence="1" type="ORF">B0H17DRAFT_1143875</name>
</gene>